<evidence type="ECO:0000256" key="3">
    <source>
        <dbReference type="ARBA" id="ARBA00022989"/>
    </source>
</evidence>
<dbReference type="AlphaFoldDB" id="A0A0F7DBI0"/>
<evidence type="ECO:0000256" key="4">
    <source>
        <dbReference type="ARBA" id="ARBA00023136"/>
    </source>
</evidence>
<dbReference type="GO" id="GO:0012505">
    <property type="term" value="C:endomembrane system"/>
    <property type="evidence" value="ECO:0007669"/>
    <property type="project" value="UniProtKB-SubCell"/>
</dbReference>
<protein>
    <recommendedName>
        <fullName evidence="8">DUF445 family protein</fullName>
    </recommendedName>
</protein>
<organism evidence="6 7">
    <name type="scientific">Geoglobus ahangari</name>
    <dbReference type="NCBI Taxonomy" id="113653"/>
    <lineage>
        <taxon>Archaea</taxon>
        <taxon>Methanobacteriati</taxon>
        <taxon>Methanobacteriota</taxon>
        <taxon>Archaeoglobi</taxon>
        <taxon>Archaeoglobales</taxon>
        <taxon>Archaeoglobaceae</taxon>
        <taxon>Geoglobus</taxon>
    </lineage>
</organism>
<keyword evidence="7" id="KW-1185">Reference proteome</keyword>
<dbReference type="EMBL" id="CP011267">
    <property type="protein sequence ID" value="AKG91126.1"/>
    <property type="molecule type" value="Genomic_DNA"/>
</dbReference>
<evidence type="ECO:0000256" key="1">
    <source>
        <dbReference type="ARBA" id="ARBA00004308"/>
    </source>
</evidence>
<feature type="transmembrane region" description="Helical" evidence="5">
    <location>
        <begin position="6"/>
        <end position="30"/>
    </location>
</feature>
<gene>
    <name evidence="6" type="ORF">GAH_01586</name>
</gene>
<dbReference type="STRING" id="113653.GAH_01586"/>
<evidence type="ECO:0000313" key="7">
    <source>
        <dbReference type="Proteomes" id="UP000034723"/>
    </source>
</evidence>
<keyword evidence="4 5" id="KW-0472">Membrane</keyword>
<dbReference type="InParanoid" id="A0A0F7DBI0"/>
<dbReference type="KEGG" id="gah:GAH_01586"/>
<evidence type="ECO:0008006" key="8">
    <source>
        <dbReference type="Google" id="ProtNLM"/>
    </source>
</evidence>
<sequence>MKEWLIYLIPPILGALIGYLTNVIAIKLLFHPRKPINILGFRIQGLVPAKSEEFAVRFVELIEDYVKKEDFRELIDEAIGKTLRESKLMKFLMNPVIGAILEKYGFKERISEHIDGLVQRSQLLLSSAIVENMDFKRFLEKKIAEFSEEEAELIFKRFAKKEMRFIEISGAILGFLIGLVQTILLIVAY</sequence>
<dbReference type="InterPro" id="IPR007383">
    <property type="entry name" value="DUF445"/>
</dbReference>
<feature type="transmembrane region" description="Helical" evidence="5">
    <location>
        <begin position="165"/>
        <end position="188"/>
    </location>
</feature>
<dbReference type="GeneID" id="24804154"/>
<keyword evidence="3 5" id="KW-1133">Transmembrane helix</keyword>
<dbReference type="PANTHER" id="PTHR35791:SF1">
    <property type="entry name" value="UPF0754 MEMBRANE PROTEIN YHEB"/>
    <property type="match status" value="1"/>
</dbReference>
<dbReference type="Pfam" id="PF04286">
    <property type="entry name" value="DUF445"/>
    <property type="match status" value="2"/>
</dbReference>
<comment type="subcellular location">
    <subcellularLocation>
        <location evidence="1">Endomembrane system</location>
    </subcellularLocation>
</comment>
<evidence type="ECO:0000256" key="2">
    <source>
        <dbReference type="ARBA" id="ARBA00022692"/>
    </source>
</evidence>
<evidence type="ECO:0000313" key="6">
    <source>
        <dbReference type="EMBL" id="AKG91126.1"/>
    </source>
</evidence>
<proteinExistence type="predicted"/>
<reference evidence="6 7" key="1">
    <citation type="submission" date="2015-04" db="EMBL/GenBank/DDBJ databases">
        <title>The complete genome sequence of the hyperthermophilic, obligate iron-reducing archaeon Geoglobus ahangari strain 234T.</title>
        <authorList>
            <person name="Manzella M.P."/>
            <person name="Holmes D.E."/>
            <person name="Rocheleau J.M."/>
            <person name="Chung A."/>
            <person name="Reguera G."/>
            <person name="Kashefi K."/>
        </authorList>
    </citation>
    <scope>NUCLEOTIDE SEQUENCE [LARGE SCALE GENOMIC DNA]</scope>
    <source>
        <strain evidence="6 7">234</strain>
    </source>
</reference>
<dbReference type="RefSeq" id="WP_048095951.1">
    <property type="nucleotide sequence ID" value="NZ_CP011267.1"/>
</dbReference>
<evidence type="ECO:0000256" key="5">
    <source>
        <dbReference type="SAM" id="Phobius"/>
    </source>
</evidence>
<dbReference type="Proteomes" id="UP000034723">
    <property type="component" value="Chromosome"/>
</dbReference>
<dbReference type="PANTHER" id="PTHR35791">
    <property type="entry name" value="UPF0754 MEMBRANE PROTEIN YHEB"/>
    <property type="match status" value="1"/>
</dbReference>
<accession>A0A0F7DBI0</accession>
<name>A0A0F7DBI0_9EURY</name>
<keyword evidence="2 5" id="KW-0812">Transmembrane</keyword>
<dbReference type="HOGENOM" id="CLU_042384_1_1_2"/>